<sequence>MLNREGLSQSQAVRPYAASLNLLRDAGLRPTRQRLSLAKLLFSSGHVRHVTAESLHEEALAEGMRVSLATVYNTLHQLTDAGLLNELVIDSSRTYFDTNTDGHHHFYNATTGEVYDVPHDDVVLSCLPKPPAGASVSSVHVVIYIES</sequence>
<comment type="subunit">
    <text evidence="11">Homodimer.</text>
</comment>
<dbReference type="PANTHER" id="PTHR33202:SF7">
    <property type="entry name" value="FERRIC UPTAKE REGULATION PROTEIN"/>
    <property type="match status" value="1"/>
</dbReference>
<keyword evidence="10 11" id="KW-0804">Transcription</keyword>
<evidence type="ECO:0000256" key="3">
    <source>
        <dbReference type="ARBA" id="ARBA00020910"/>
    </source>
</evidence>
<evidence type="ECO:0000256" key="4">
    <source>
        <dbReference type="ARBA" id="ARBA00022490"/>
    </source>
</evidence>
<keyword evidence="7 11" id="KW-0862">Zinc</keyword>
<comment type="caution">
    <text evidence="12">The sequence shown here is derived from an EMBL/GenBank/DDBJ whole genome shotgun (WGS) entry which is preliminary data.</text>
</comment>
<evidence type="ECO:0000313" key="12">
    <source>
        <dbReference type="EMBL" id="GER02518.1"/>
    </source>
</evidence>
<accession>A0A5A7N335</accession>
<evidence type="ECO:0000256" key="8">
    <source>
        <dbReference type="ARBA" id="ARBA00023015"/>
    </source>
</evidence>
<name>A0A5A7N335_9PROT</name>
<evidence type="ECO:0000256" key="5">
    <source>
        <dbReference type="ARBA" id="ARBA00022491"/>
    </source>
</evidence>
<dbReference type="GO" id="GO:0005737">
    <property type="term" value="C:cytoplasm"/>
    <property type="evidence" value="ECO:0007669"/>
    <property type="project" value="UniProtKB-SubCell"/>
</dbReference>
<reference evidence="12 13" key="1">
    <citation type="submission" date="2019-09" db="EMBL/GenBank/DDBJ databases">
        <title>NBRP : Genome information of microbial organism related human and environment.</title>
        <authorList>
            <person name="Hattori M."/>
            <person name="Oshima K."/>
            <person name="Inaba H."/>
            <person name="Suda W."/>
            <person name="Sakamoto M."/>
            <person name="Iino T."/>
            <person name="Kitahara M."/>
            <person name="Oshida Y."/>
            <person name="Iida T."/>
            <person name="Kudo T."/>
            <person name="Itoh T."/>
            <person name="Ohkuma M."/>
        </authorList>
    </citation>
    <scope>NUCLEOTIDE SEQUENCE [LARGE SCALE GENOMIC DNA]</scope>
    <source>
        <strain evidence="12 13">Q-1</strain>
    </source>
</reference>
<evidence type="ECO:0000256" key="6">
    <source>
        <dbReference type="ARBA" id="ARBA00022723"/>
    </source>
</evidence>
<keyword evidence="11" id="KW-0408">Iron</keyword>
<dbReference type="SUPFAM" id="SSF46785">
    <property type="entry name" value="Winged helix' DNA-binding domain"/>
    <property type="match status" value="1"/>
</dbReference>
<evidence type="ECO:0000256" key="1">
    <source>
        <dbReference type="ARBA" id="ARBA00004496"/>
    </source>
</evidence>
<evidence type="ECO:0000313" key="13">
    <source>
        <dbReference type="Proteomes" id="UP000324996"/>
    </source>
</evidence>
<dbReference type="Gene3D" id="1.10.10.10">
    <property type="entry name" value="Winged helix-like DNA-binding domain superfamily/Winged helix DNA-binding domain"/>
    <property type="match status" value="1"/>
</dbReference>
<dbReference type="CDD" id="cd07153">
    <property type="entry name" value="Fur_like"/>
    <property type="match status" value="1"/>
</dbReference>
<dbReference type="GO" id="GO:0008270">
    <property type="term" value="F:zinc ion binding"/>
    <property type="evidence" value="ECO:0007669"/>
    <property type="project" value="TreeGrafter"/>
</dbReference>
<proteinExistence type="inferred from homology"/>
<dbReference type="NCBIfam" id="NF045678">
    <property type="entry name" value="TransRegIrrA"/>
    <property type="match status" value="1"/>
</dbReference>
<keyword evidence="13" id="KW-1185">Reference proteome</keyword>
<organism evidence="12 13">
    <name type="scientific">Iodidimonas nitroreducens</name>
    <dbReference type="NCBI Taxonomy" id="1236968"/>
    <lineage>
        <taxon>Bacteria</taxon>
        <taxon>Pseudomonadati</taxon>
        <taxon>Pseudomonadota</taxon>
        <taxon>Alphaproteobacteria</taxon>
        <taxon>Iodidimonadales</taxon>
        <taxon>Iodidimonadaceae</taxon>
        <taxon>Iodidimonas</taxon>
    </lineage>
</organism>
<dbReference type="GO" id="GO:0000976">
    <property type="term" value="F:transcription cis-regulatory region binding"/>
    <property type="evidence" value="ECO:0007669"/>
    <property type="project" value="TreeGrafter"/>
</dbReference>
<dbReference type="EMBL" id="BKCN01000001">
    <property type="protein sequence ID" value="GER02518.1"/>
    <property type="molecule type" value="Genomic_DNA"/>
</dbReference>
<dbReference type="AlphaFoldDB" id="A0A5A7N335"/>
<keyword evidence="9 11" id="KW-0238">DNA-binding</keyword>
<keyword evidence="4 11" id="KW-0963">Cytoplasm</keyword>
<evidence type="ECO:0000256" key="2">
    <source>
        <dbReference type="ARBA" id="ARBA00007957"/>
    </source>
</evidence>
<gene>
    <name evidence="11" type="primary">fur</name>
    <name evidence="12" type="ORF">JCM17846_02000</name>
</gene>
<dbReference type="FunFam" id="1.10.10.10:FF:000007">
    <property type="entry name" value="Ferric uptake regulation protein"/>
    <property type="match status" value="1"/>
</dbReference>
<dbReference type="GO" id="GO:0003700">
    <property type="term" value="F:DNA-binding transcription factor activity"/>
    <property type="evidence" value="ECO:0007669"/>
    <property type="project" value="UniProtKB-UniRule"/>
</dbReference>
<dbReference type="InterPro" id="IPR002481">
    <property type="entry name" value="FUR"/>
</dbReference>
<keyword evidence="6 11" id="KW-0479">Metal-binding</keyword>
<dbReference type="Pfam" id="PF01475">
    <property type="entry name" value="FUR"/>
    <property type="match status" value="1"/>
</dbReference>
<comment type="subcellular location">
    <subcellularLocation>
        <location evidence="1 11">Cytoplasm</location>
    </subcellularLocation>
</comment>
<dbReference type="GO" id="GO:0045892">
    <property type="term" value="P:negative regulation of DNA-templated transcription"/>
    <property type="evidence" value="ECO:0007669"/>
    <property type="project" value="TreeGrafter"/>
</dbReference>
<keyword evidence="8 11" id="KW-0805">Transcription regulation</keyword>
<evidence type="ECO:0000256" key="9">
    <source>
        <dbReference type="ARBA" id="ARBA00023125"/>
    </source>
</evidence>
<dbReference type="NCBIfam" id="NF045677">
    <property type="entry name" value="FeRespRegIrr"/>
    <property type="match status" value="1"/>
</dbReference>
<evidence type="ECO:0000256" key="10">
    <source>
        <dbReference type="ARBA" id="ARBA00023163"/>
    </source>
</evidence>
<comment type="similarity">
    <text evidence="2 11">Belongs to the Fur family.</text>
</comment>
<protein>
    <recommendedName>
        <fullName evidence="3 11">Ferric uptake regulation protein</fullName>
    </recommendedName>
</protein>
<evidence type="ECO:0000256" key="11">
    <source>
        <dbReference type="RuleBase" id="RU364037"/>
    </source>
</evidence>
<dbReference type="InterPro" id="IPR036390">
    <property type="entry name" value="WH_DNA-bd_sf"/>
</dbReference>
<dbReference type="Proteomes" id="UP000324996">
    <property type="component" value="Unassembled WGS sequence"/>
</dbReference>
<dbReference type="InterPro" id="IPR036388">
    <property type="entry name" value="WH-like_DNA-bd_sf"/>
</dbReference>
<dbReference type="RefSeq" id="WP_042088165.1">
    <property type="nucleotide sequence ID" value="NZ_BKCN01000001.1"/>
</dbReference>
<keyword evidence="5 11" id="KW-0678">Repressor</keyword>
<dbReference type="GO" id="GO:1900376">
    <property type="term" value="P:regulation of secondary metabolite biosynthetic process"/>
    <property type="evidence" value="ECO:0007669"/>
    <property type="project" value="TreeGrafter"/>
</dbReference>
<evidence type="ECO:0000256" key="7">
    <source>
        <dbReference type="ARBA" id="ARBA00022833"/>
    </source>
</evidence>
<dbReference type="PANTHER" id="PTHR33202">
    <property type="entry name" value="ZINC UPTAKE REGULATION PROTEIN"/>
    <property type="match status" value="1"/>
</dbReference>